<evidence type="ECO:0000256" key="4">
    <source>
        <dbReference type="ARBA" id="ARBA00022884"/>
    </source>
</evidence>
<accession>A0A2K9EEQ8</accession>
<protein>
    <recommendedName>
        <fullName evidence="3">CRISPR system Cms protein Csm2</fullName>
    </recommendedName>
    <alternativeName>
        <fullName evidence="6">CRISPR type III A-associated protein Csm2</fullName>
    </alternativeName>
</protein>
<evidence type="ECO:0000256" key="1">
    <source>
        <dbReference type="ARBA" id="ARBA00003640"/>
    </source>
</evidence>
<evidence type="ECO:0000256" key="6">
    <source>
        <dbReference type="ARBA" id="ARBA00031723"/>
    </source>
</evidence>
<comment type="similarity">
    <text evidence="2">Belongs to the CRISPR-associated Csm2 family.</text>
</comment>
<name>A0A2K9EEQ8_9FIRM</name>
<dbReference type="AlphaFoldDB" id="A0A2K9EEQ8"/>
<dbReference type="Proteomes" id="UP000233534">
    <property type="component" value="Chromosome"/>
</dbReference>
<dbReference type="NCBIfam" id="TIGR01870">
    <property type="entry name" value="cas_TM1810_Csm2"/>
    <property type="match status" value="1"/>
</dbReference>
<proteinExistence type="inferred from homology"/>
<keyword evidence="8" id="KW-1185">Reference proteome</keyword>
<organism evidence="7 8">
    <name type="scientific">Acetivibrio saccincola</name>
    <dbReference type="NCBI Taxonomy" id="1677857"/>
    <lineage>
        <taxon>Bacteria</taxon>
        <taxon>Bacillati</taxon>
        <taxon>Bacillota</taxon>
        <taxon>Clostridia</taxon>
        <taxon>Eubacteriales</taxon>
        <taxon>Oscillospiraceae</taxon>
        <taxon>Acetivibrio</taxon>
    </lineage>
</organism>
<evidence type="ECO:0000256" key="3">
    <source>
        <dbReference type="ARBA" id="ARBA00016118"/>
    </source>
</evidence>
<dbReference type="EMBL" id="CP025197">
    <property type="protein sequence ID" value="AUG58634.1"/>
    <property type="molecule type" value="Genomic_DNA"/>
</dbReference>
<keyword evidence="4" id="KW-0694">RNA-binding</keyword>
<dbReference type="KEGG" id="hsc:HVS_13855"/>
<dbReference type="GO" id="GO:0051607">
    <property type="term" value="P:defense response to virus"/>
    <property type="evidence" value="ECO:0007669"/>
    <property type="project" value="UniProtKB-KW"/>
</dbReference>
<keyword evidence="5" id="KW-0051">Antiviral defense</keyword>
<dbReference type="GO" id="GO:0003723">
    <property type="term" value="F:RNA binding"/>
    <property type="evidence" value="ECO:0007669"/>
    <property type="project" value="UniProtKB-KW"/>
</dbReference>
<evidence type="ECO:0000313" key="8">
    <source>
        <dbReference type="Proteomes" id="UP000233534"/>
    </source>
</evidence>
<evidence type="ECO:0000256" key="2">
    <source>
        <dbReference type="ARBA" id="ARBA00006896"/>
    </source>
</evidence>
<reference evidence="7 8" key="1">
    <citation type="submission" date="2017-12" db="EMBL/GenBank/DDBJ databases">
        <title>Complete genome sequence of Herbivorax saccincola GGR1, a novel Cellulosome-producing hydrolytic bacterium in a thermophilic biogas plant, established by Illumina and Nanopore MinION sequencing.</title>
        <authorList>
            <person name="Pechtl A."/>
            <person name="Ruckert C."/>
            <person name="Koeck D.E."/>
            <person name="Maus I."/>
            <person name="Winkler A."/>
            <person name="Kalinowski J."/>
            <person name="Puhler A."/>
            <person name="Schwarz W.W."/>
            <person name="Zverlov V.V."/>
            <person name="Schluter A."/>
            <person name="Liebl W."/>
        </authorList>
    </citation>
    <scope>NUCLEOTIDE SEQUENCE [LARGE SCALE GENOMIC DNA]</scope>
    <source>
        <strain evidence="8">SR1</strain>
    </source>
</reference>
<sequence>MRDNFNHGKVSYGGQHGKGSSFKDLSGLKNLLGDMNKQYVENYYNELKKGYFTPNGVLKKDFIILYPDIIADNLSSGRMTYTQIRNFYDYVLIAANTYRYAKDAGDDSDETKEKLLLKIKRLDGMITYALARDNPSVTEEFRRFILANVEVCNTIEDVVNGFLPHFEAIVGYFKYRNPKSK</sequence>
<dbReference type="Pfam" id="PF03750">
    <property type="entry name" value="Csm2_III-A"/>
    <property type="match status" value="1"/>
</dbReference>
<dbReference type="RefSeq" id="WP_101303212.1">
    <property type="nucleotide sequence ID" value="NZ_CP025197.1"/>
</dbReference>
<comment type="function">
    <text evidence="1">This subunit may be involved in monitoring complementarity of crRNA and target RNA.</text>
</comment>
<evidence type="ECO:0000313" key="7">
    <source>
        <dbReference type="EMBL" id="AUG58634.1"/>
    </source>
</evidence>
<evidence type="ECO:0000256" key="5">
    <source>
        <dbReference type="ARBA" id="ARBA00023118"/>
    </source>
</evidence>
<gene>
    <name evidence="7" type="ORF">HVS_13855</name>
</gene>
<dbReference type="InterPro" id="IPR010149">
    <property type="entry name" value="CRISPR-assoc_prot_Csm2_III-A"/>
</dbReference>